<accession>A0A4Q1AW74</accession>
<evidence type="ECO:0000259" key="1">
    <source>
        <dbReference type="SMART" id="SM01008"/>
    </source>
</evidence>
<dbReference type="InterPro" id="IPR008274">
    <property type="entry name" value="AldOxase/xan_DH_MoCoBD1"/>
</dbReference>
<protein>
    <submittedName>
        <fullName evidence="2">Twin-arginine translocation pathway signal protein</fullName>
    </submittedName>
</protein>
<sequence length="720" mass="80639">MLQRRYKMGVNRREFIKGTTALGTAFIVGFHLQTKGMAAKLEKNDPLEPNAFIKIDKDNTITFILGQVEMGQGTYSTIAMCIADELDAHWENIIFEPAPVKEVYNMPGMGMMLTGGSYSIRNQQNRVRKVGATLRYMLKQAAAKKWQVRVYDIDTKDSYVINKRTKEKLTYGSLIEDIKNMKLPNDIALKKESEYTLIGKPMKRHPIEVEEKLTGKGIFGIDVRLPNMKYASLIFPKVYGAKIKSFDASQAEKLDGIVKIKQLPNNKIAVIANHWWQAKNARDLVKVQWDNGEFEKVSTANLIKEYKEYFDTDIPVMRKDGDTNNAFKTAHKIVEAEYSFPFLAHAPMEPLNCTISHTGDSAYMSVGGQLQTLYRGTAAKILGIEADSIEYYTNYLGGSFGRRSTPNSDFIIDAAFVSKDEGYPIMTLYSREDEIQSGGSYRPMTLANAKLSIDEKGNITALKTNLVNQSLTRGTPFEAFMLKDGVDALQREGLDDHPYTVASHDMKSFCPQSPVTVDWLRSVGHTVSAPIIENIMDEAAFAADIDPLDFRVKNIKNPRFIKLLKNVAKQSDWYNRKKGSGYGVAIAESFGSIVAFVIKVNVKDKDYKVEKVWGAVDCGFAFNPYNVENQMISAINFTIGLTKYSEITITSGKVDQSNFYDYIVSRQEDAPSLIDIDIINSEEKIGGIGEPGVPPMFAAIINALYDATGKRYTDFPIKIG</sequence>
<proteinExistence type="predicted"/>
<dbReference type="InterPro" id="IPR037165">
    <property type="entry name" value="AldOxase/xan_DH_Mopterin-bd_sf"/>
</dbReference>
<dbReference type="InterPro" id="IPR052516">
    <property type="entry name" value="N-heterocyclic_Hydroxylase"/>
</dbReference>
<name>A0A4Q1AW74_9BACT</name>
<dbReference type="GO" id="GO:0016491">
    <property type="term" value="F:oxidoreductase activity"/>
    <property type="evidence" value="ECO:0007669"/>
    <property type="project" value="InterPro"/>
</dbReference>
<dbReference type="SUPFAM" id="SSF56003">
    <property type="entry name" value="Molybdenum cofactor-binding domain"/>
    <property type="match status" value="2"/>
</dbReference>
<dbReference type="SMART" id="SM01008">
    <property type="entry name" value="Ald_Xan_dh_C"/>
    <property type="match status" value="1"/>
</dbReference>
<feature type="domain" description="Aldehyde oxidase/xanthine dehydrogenase a/b hammerhead" evidence="1">
    <location>
        <begin position="214"/>
        <end position="293"/>
    </location>
</feature>
<dbReference type="EMBL" id="NXIE01000001">
    <property type="protein sequence ID" value="RXK13958.1"/>
    <property type="molecule type" value="Genomic_DNA"/>
</dbReference>
<dbReference type="InterPro" id="IPR012368">
    <property type="entry name" value="OxRdtase_Mopterin-bd_su_IorB"/>
</dbReference>
<dbReference type="PANTHER" id="PTHR47495:SF2">
    <property type="entry name" value="ALDEHYDE DEHYDROGENASE"/>
    <property type="match status" value="1"/>
</dbReference>
<dbReference type="InterPro" id="IPR000674">
    <property type="entry name" value="Ald_Oxase/Xan_DH_a/b"/>
</dbReference>
<dbReference type="Pfam" id="PF20256">
    <property type="entry name" value="MoCoBD_2"/>
    <property type="match status" value="2"/>
</dbReference>
<dbReference type="PIRSF" id="PIRSF036389">
    <property type="entry name" value="IOR_B"/>
    <property type="match status" value="1"/>
</dbReference>
<evidence type="ECO:0000313" key="2">
    <source>
        <dbReference type="EMBL" id="RXK13958.1"/>
    </source>
</evidence>
<keyword evidence="3" id="KW-1185">Reference proteome</keyword>
<dbReference type="PANTHER" id="PTHR47495">
    <property type="entry name" value="ALDEHYDE DEHYDROGENASE"/>
    <property type="match status" value="1"/>
</dbReference>
<dbReference type="Gene3D" id="3.30.365.10">
    <property type="entry name" value="Aldehyde oxidase/xanthine dehydrogenase, molybdopterin binding domain"/>
    <property type="match status" value="4"/>
</dbReference>
<dbReference type="Gene3D" id="3.90.1170.50">
    <property type="entry name" value="Aldehyde oxidase/xanthine dehydrogenase, a/b hammerhead"/>
    <property type="match status" value="1"/>
</dbReference>
<dbReference type="Proteomes" id="UP000289718">
    <property type="component" value="Unassembled WGS sequence"/>
</dbReference>
<dbReference type="AlphaFoldDB" id="A0A4Q1AW74"/>
<dbReference type="Pfam" id="PF02738">
    <property type="entry name" value="MoCoBD_1"/>
    <property type="match status" value="1"/>
</dbReference>
<dbReference type="InterPro" id="IPR046867">
    <property type="entry name" value="AldOxase/xan_DH_MoCoBD2"/>
</dbReference>
<evidence type="ECO:0000313" key="3">
    <source>
        <dbReference type="Proteomes" id="UP000289718"/>
    </source>
</evidence>
<comment type="caution">
    <text evidence="2">The sequence shown here is derived from an EMBL/GenBank/DDBJ whole genome shotgun (WGS) entry which is preliminary data.</text>
</comment>
<gene>
    <name evidence="2" type="ORF">CP965_00480</name>
</gene>
<reference evidence="2 3" key="1">
    <citation type="submission" date="2017-09" db="EMBL/GenBank/DDBJ databases">
        <title>Genomics of the genus Arcobacter.</title>
        <authorList>
            <person name="Perez-Cataluna A."/>
            <person name="Figueras M.J."/>
            <person name="Salas-Masso N."/>
        </authorList>
    </citation>
    <scope>NUCLEOTIDE SEQUENCE [LARGE SCALE GENOMIC DNA]</scope>
    <source>
        <strain evidence="2 3">F156-34</strain>
    </source>
</reference>
<organism evidence="2 3">
    <name type="scientific">Halarcobacter mediterraneus</name>
    <dbReference type="NCBI Taxonomy" id="2023153"/>
    <lineage>
        <taxon>Bacteria</taxon>
        <taxon>Pseudomonadati</taxon>
        <taxon>Campylobacterota</taxon>
        <taxon>Epsilonproteobacteria</taxon>
        <taxon>Campylobacterales</taxon>
        <taxon>Arcobacteraceae</taxon>
        <taxon>Halarcobacter</taxon>
    </lineage>
</organism>
<dbReference type="OrthoDB" id="9767994at2"/>